<dbReference type="EMBL" id="CQPA01000029">
    <property type="protein sequence ID" value="CNU62824.1"/>
    <property type="molecule type" value="Genomic_DNA"/>
</dbReference>
<dbReference type="EMBL" id="CQPD01000018">
    <property type="protein sequence ID" value="CNU20274.1"/>
    <property type="molecule type" value="Genomic_DNA"/>
</dbReference>
<gene>
    <name evidence="2" type="ORF">ERS008198_03198</name>
    <name evidence="1" type="ORF">ERS008207_02111</name>
</gene>
<evidence type="ECO:0000313" key="3">
    <source>
        <dbReference type="Proteomes" id="UP000041314"/>
    </source>
</evidence>
<proteinExistence type="predicted"/>
<protein>
    <submittedName>
        <fullName evidence="2">Uncharacterized protein</fullName>
    </submittedName>
</protein>
<organism evidence="2 3">
    <name type="scientific">Salmonella enterica subsp. enterica serovar Bovismorbificans</name>
    <dbReference type="NCBI Taxonomy" id="58097"/>
    <lineage>
        <taxon>Bacteria</taxon>
        <taxon>Pseudomonadati</taxon>
        <taxon>Pseudomonadota</taxon>
        <taxon>Gammaproteobacteria</taxon>
        <taxon>Enterobacterales</taxon>
        <taxon>Enterobacteriaceae</taxon>
        <taxon>Salmonella</taxon>
    </lineage>
</organism>
<dbReference type="Proteomes" id="UP000042394">
    <property type="component" value="Unassembled WGS sequence"/>
</dbReference>
<evidence type="ECO:0000313" key="4">
    <source>
        <dbReference type="Proteomes" id="UP000042394"/>
    </source>
</evidence>
<evidence type="ECO:0000313" key="1">
    <source>
        <dbReference type="EMBL" id="CNU20274.1"/>
    </source>
</evidence>
<evidence type="ECO:0000313" key="2">
    <source>
        <dbReference type="EMBL" id="CNU62824.1"/>
    </source>
</evidence>
<dbReference type="Proteomes" id="UP000041314">
    <property type="component" value="Unassembled WGS sequence"/>
</dbReference>
<dbReference type="AlphaFoldDB" id="A0A655DFE3"/>
<accession>A0A655DFE3</accession>
<sequence>MRDLMQWDHAVARKQTMAMLQRCQRQIIGVINMVNEDLFHRDLAKRGQIPPLIVQVKIKGIDDQPDVTAIDRIYDLHRHGKTAHTASCGTDRLKGQPHLAFFRHCRHLAQTLH</sequence>
<reference evidence="3 4" key="1">
    <citation type="submission" date="2015-03" db="EMBL/GenBank/DDBJ databases">
        <authorList>
            <consortium name="Pathogen Informatics"/>
        </authorList>
    </citation>
    <scope>NUCLEOTIDE SEQUENCE [LARGE SCALE GENOMIC DNA]</scope>
    <source>
        <strain evidence="2 3">A1104</strain>
        <strain evidence="1 4">D4891</strain>
    </source>
</reference>
<name>A0A655DFE3_SALET</name>